<protein>
    <submittedName>
        <fullName evidence="2">CARD domain-containing protein</fullName>
    </submittedName>
</protein>
<organism evidence="1 2">
    <name type="scientific">Haemonchus contortus</name>
    <name type="common">Barber pole worm</name>
    <dbReference type="NCBI Taxonomy" id="6289"/>
    <lineage>
        <taxon>Eukaryota</taxon>
        <taxon>Metazoa</taxon>
        <taxon>Ecdysozoa</taxon>
        <taxon>Nematoda</taxon>
        <taxon>Chromadorea</taxon>
        <taxon>Rhabditida</taxon>
        <taxon>Rhabditina</taxon>
        <taxon>Rhabditomorpha</taxon>
        <taxon>Strongyloidea</taxon>
        <taxon>Trichostrongylidae</taxon>
        <taxon>Haemonchus</taxon>
    </lineage>
</organism>
<accession>A0A7I4Z562</accession>
<evidence type="ECO:0000313" key="2">
    <source>
        <dbReference type="WBParaSite" id="HCON_00174190-00001"/>
    </source>
</evidence>
<keyword evidence="1" id="KW-1185">Reference proteome</keyword>
<sequence length="104" mass="12251">MHRRSADASKEDQETKPHDCCRLRSLRFIGEFVGRFLSSNIDEEYDRLVEHLHDGDRKAERTIDVEKRLSSKSLELIRQRGIARDPGDYQLMYEPAKLCREAMK</sequence>
<dbReference type="AlphaFoldDB" id="A0A7I4Z562"/>
<reference evidence="2" key="1">
    <citation type="submission" date="2020-12" db="UniProtKB">
        <authorList>
            <consortium name="WormBaseParasite"/>
        </authorList>
    </citation>
    <scope>IDENTIFICATION</scope>
    <source>
        <strain evidence="2">MHco3</strain>
    </source>
</reference>
<dbReference type="Proteomes" id="UP000025227">
    <property type="component" value="Unplaced"/>
</dbReference>
<name>A0A7I4Z562_HAECO</name>
<evidence type="ECO:0000313" key="1">
    <source>
        <dbReference type="Proteomes" id="UP000025227"/>
    </source>
</evidence>
<dbReference type="WBParaSite" id="HCON_00174190-00001">
    <property type="protein sequence ID" value="HCON_00174190-00001"/>
    <property type="gene ID" value="HCON_00174190"/>
</dbReference>
<proteinExistence type="predicted"/>